<evidence type="ECO:0000256" key="10">
    <source>
        <dbReference type="RuleBase" id="RU363038"/>
    </source>
</evidence>
<dbReference type="FunFam" id="3.40.50.620:FF:000058">
    <property type="entry name" value="Mitochondrial arginyl-tRNA synthetase"/>
    <property type="match status" value="1"/>
</dbReference>
<gene>
    <name evidence="13" type="ORF">ROZALSC1DRAFT_27079</name>
</gene>
<evidence type="ECO:0000313" key="13">
    <source>
        <dbReference type="EMBL" id="RKP21521.1"/>
    </source>
</evidence>
<dbReference type="PRINTS" id="PR01038">
    <property type="entry name" value="TRNASYNTHARG"/>
</dbReference>
<evidence type="ECO:0000256" key="2">
    <source>
        <dbReference type="ARBA" id="ARBA00012837"/>
    </source>
</evidence>
<evidence type="ECO:0000259" key="11">
    <source>
        <dbReference type="SMART" id="SM00836"/>
    </source>
</evidence>
<reference evidence="14" key="1">
    <citation type="journal article" date="2018" name="Nat. Microbiol.">
        <title>Leveraging single-cell genomics to expand the fungal tree of life.</title>
        <authorList>
            <person name="Ahrendt S.R."/>
            <person name="Quandt C.A."/>
            <person name="Ciobanu D."/>
            <person name="Clum A."/>
            <person name="Salamov A."/>
            <person name="Andreopoulos B."/>
            <person name="Cheng J.F."/>
            <person name="Woyke T."/>
            <person name="Pelin A."/>
            <person name="Henrissat B."/>
            <person name="Reynolds N.K."/>
            <person name="Benny G.L."/>
            <person name="Smith M.E."/>
            <person name="James T.Y."/>
            <person name="Grigoriev I.V."/>
        </authorList>
    </citation>
    <scope>NUCLEOTIDE SEQUENCE [LARGE SCALE GENOMIC DNA]</scope>
    <source>
        <strain evidence="14">CSF55</strain>
    </source>
</reference>
<evidence type="ECO:0000256" key="8">
    <source>
        <dbReference type="ARBA" id="ARBA00033033"/>
    </source>
</evidence>
<evidence type="ECO:0000256" key="1">
    <source>
        <dbReference type="ARBA" id="ARBA00005594"/>
    </source>
</evidence>
<organism evidence="13 14">
    <name type="scientific">Rozella allomycis (strain CSF55)</name>
    <dbReference type="NCBI Taxonomy" id="988480"/>
    <lineage>
        <taxon>Eukaryota</taxon>
        <taxon>Fungi</taxon>
        <taxon>Fungi incertae sedis</taxon>
        <taxon>Cryptomycota</taxon>
        <taxon>Cryptomycota incertae sedis</taxon>
        <taxon>Rozella</taxon>
    </lineage>
</organism>
<dbReference type="InterPro" id="IPR008909">
    <property type="entry name" value="DALR_anticod-bd"/>
</dbReference>
<dbReference type="InterPro" id="IPR014729">
    <property type="entry name" value="Rossmann-like_a/b/a_fold"/>
</dbReference>
<feature type="domain" description="DALR anticodon binding" evidence="11">
    <location>
        <begin position="608"/>
        <end position="726"/>
    </location>
</feature>
<dbReference type="CDD" id="cd07956">
    <property type="entry name" value="Anticodon_Ia_Arg"/>
    <property type="match status" value="1"/>
</dbReference>
<evidence type="ECO:0000256" key="6">
    <source>
        <dbReference type="ARBA" id="ARBA00022917"/>
    </source>
</evidence>
<sequence length="726" mass="82316">MTSLSKWYVNRLQAPLAALCLFCEKPSLFSHELDFSCKKNQFQVKDECGNTEYLSSSLGVAAYILGGDYSLGQEKLSVLLKTVEMSGKNASASDFASVLSSNVKHLNSKSPTFLDYFIYETMTLKSFELGGSLCAYWKDLHKHPIIRQTLRLQVPTATKSVFDEFKYAVAIKVGILLKIDPTVVFEALEKPKQADHGDISLNSFKLKLKEKPIELAKFIKEKYITDDLIVECNVIGTFINFRANKDDFRNKVIMEALTKNSEYGKNKGGEGKTIVVEYSSPNIAKPFHVGHLRSTIIGNFLKQVFIFNGYKVVGMNYLGDWGKQYGLLAIGFERFGSEEELQKDPIKHLYNVYVEINKLAKEDETIHDLARDYFARMEKGDEEALSLWQRFRDLSIEKYKELYSRLNVEFDIYSGESLYEQGMKDALKILKEKKLVKEDNGALIADLNEDKLGVAVLQKSNGTTLYLTRDVAAAIDRQKTFSFDQMFYVVASQQDLHLQQLFKILEKANFDWHSKCHHINFGLVMGMSTRAGTVVFLEQILEEAKDIMHEVMKSTPEKYAQIENPEYVADVLGLSAIMIQDMSAKRIKNYNFDPKRFFAFEGDTGPYVQYAHARLCSIERRAGISLPKDISTLNLDLLVEPCVFPLVDLISQFPEIVVLASKTHEPCVVVSYLMQLCRSISSALDVLFVKDRELNLAQARLALLVSAKQCLSNGLKLLGLVPLERM</sequence>
<dbReference type="GO" id="GO:0032543">
    <property type="term" value="P:mitochondrial translation"/>
    <property type="evidence" value="ECO:0007669"/>
    <property type="project" value="TreeGrafter"/>
</dbReference>
<evidence type="ECO:0000256" key="3">
    <source>
        <dbReference type="ARBA" id="ARBA00022598"/>
    </source>
</evidence>
<dbReference type="HAMAP" id="MF_00123">
    <property type="entry name" value="Arg_tRNA_synth"/>
    <property type="match status" value="1"/>
</dbReference>
<dbReference type="GO" id="GO:0005524">
    <property type="term" value="F:ATP binding"/>
    <property type="evidence" value="ECO:0007669"/>
    <property type="project" value="UniProtKB-KW"/>
</dbReference>
<proteinExistence type="inferred from homology"/>
<dbReference type="FunFam" id="1.10.730.10:FF:000006">
    <property type="entry name" value="Arginyl-tRNA synthetase 2, mitochondrial"/>
    <property type="match status" value="1"/>
</dbReference>
<keyword evidence="4 10" id="KW-0547">Nucleotide-binding</keyword>
<dbReference type="Gene3D" id="3.40.50.620">
    <property type="entry name" value="HUPs"/>
    <property type="match status" value="1"/>
</dbReference>
<dbReference type="NCBIfam" id="TIGR00456">
    <property type="entry name" value="argS"/>
    <property type="match status" value="1"/>
</dbReference>
<dbReference type="GO" id="GO:0005739">
    <property type="term" value="C:mitochondrion"/>
    <property type="evidence" value="ECO:0007669"/>
    <property type="project" value="TreeGrafter"/>
</dbReference>
<dbReference type="InterPro" id="IPR036695">
    <property type="entry name" value="Arg-tRNA-synth_N_sf"/>
</dbReference>
<dbReference type="InterPro" id="IPR035684">
    <property type="entry name" value="ArgRS_core"/>
</dbReference>
<keyword evidence="6 10" id="KW-0648">Protein biosynthesis</keyword>
<evidence type="ECO:0000256" key="7">
    <source>
        <dbReference type="ARBA" id="ARBA00023146"/>
    </source>
</evidence>
<name>A0A4P9YR42_ROZAC</name>
<dbReference type="Pfam" id="PF00750">
    <property type="entry name" value="tRNA-synt_1d"/>
    <property type="match status" value="1"/>
</dbReference>
<dbReference type="PROSITE" id="PS00178">
    <property type="entry name" value="AA_TRNA_LIGASE_I"/>
    <property type="match status" value="1"/>
</dbReference>
<protein>
    <recommendedName>
        <fullName evidence="2">arginine--tRNA ligase</fullName>
        <ecNumber evidence="2">6.1.1.19</ecNumber>
    </recommendedName>
    <alternativeName>
        <fullName evidence="8">Arginyl-tRNA synthetase</fullName>
    </alternativeName>
</protein>
<dbReference type="CDD" id="cd00671">
    <property type="entry name" value="ArgRS_core"/>
    <property type="match status" value="1"/>
</dbReference>
<dbReference type="Pfam" id="PF05746">
    <property type="entry name" value="DALR_1"/>
    <property type="match status" value="1"/>
</dbReference>
<dbReference type="EMBL" id="ML004948">
    <property type="protein sequence ID" value="RKP21521.1"/>
    <property type="molecule type" value="Genomic_DNA"/>
</dbReference>
<dbReference type="InterPro" id="IPR009080">
    <property type="entry name" value="tRNAsynth_Ia_anticodon-bd"/>
</dbReference>
<keyword evidence="7 10" id="KW-0030">Aminoacyl-tRNA synthetase</keyword>
<dbReference type="Pfam" id="PF03485">
    <property type="entry name" value="Arg_tRNA_synt_N"/>
    <property type="match status" value="1"/>
</dbReference>
<dbReference type="InterPro" id="IPR005148">
    <property type="entry name" value="Arg-tRNA-synth_N"/>
</dbReference>
<dbReference type="SMART" id="SM00836">
    <property type="entry name" value="DALR_1"/>
    <property type="match status" value="1"/>
</dbReference>
<feature type="domain" description="Arginyl tRNA synthetase N-terminal" evidence="12">
    <location>
        <begin position="163"/>
        <end position="243"/>
    </location>
</feature>
<dbReference type="PANTHER" id="PTHR11956:SF11">
    <property type="entry name" value="ARGININE--TRNA LIGASE, MITOCHONDRIAL-RELATED"/>
    <property type="match status" value="1"/>
</dbReference>
<comment type="similarity">
    <text evidence="1 10">Belongs to the class-I aminoacyl-tRNA synthetase family.</text>
</comment>
<dbReference type="InterPro" id="IPR001412">
    <property type="entry name" value="aa-tRNA-synth_I_CS"/>
</dbReference>
<comment type="catalytic activity">
    <reaction evidence="9">
        <text>tRNA(Arg) + L-arginine + ATP = L-arginyl-tRNA(Arg) + AMP + diphosphate</text>
        <dbReference type="Rhea" id="RHEA:20301"/>
        <dbReference type="Rhea" id="RHEA-COMP:9658"/>
        <dbReference type="Rhea" id="RHEA-COMP:9673"/>
        <dbReference type="ChEBI" id="CHEBI:30616"/>
        <dbReference type="ChEBI" id="CHEBI:32682"/>
        <dbReference type="ChEBI" id="CHEBI:33019"/>
        <dbReference type="ChEBI" id="CHEBI:78442"/>
        <dbReference type="ChEBI" id="CHEBI:78513"/>
        <dbReference type="ChEBI" id="CHEBI:456215"/>
        <dbReference type="EC" id="6.1.1.19"/>
    </reaction>
</comment>
<dbReference type="SUPFAM" id="SSF47323">
    <property type="entry name" value="Anticodon-binding domain of a subclass of class I aminoacyl-tRNA synthetases"/>
    <property type="match status" value="1"/>
</dbReference>
<evidence type="ECO:0000256" key="4">
    <source>
        <dbReference type="ARBA" id="ARBA00022741"/>
    </source>
</evidence>
<dbReference type="Gene3D" id="1.10.730.10">
    <property type="entry name" value="Isoleucyl-tRNA Synthetase, Domain 1"/>
    <property type="match status" value="1"/>
</dbReference>
<dbReference type="GO" id="GO:0004814">
    <property type="term" value="F:arginine-tRNA ligase activity"/>
    <property type="evidence" value="ECO:0007669"/>
    <property type="project" value="UniProtKB-EC"/>
</dbReference>
<dbReference type="Proteomes" id="UP000281549">
    <property type="component" value="Unassembled WGS sequence"/>
</dbReference>
<accession>A0A4P9YR42</accession>
<dbReference type="InterPro" id="IPR001278">
    <property type="entry name" value="Arg-tRNA-ligase"/>
</dbReference>
<evidence type="ECO:0000313" key="14">
    <source>
        <dbReference type="Proteomes" id="UP000281549"/>
    </source>
</evidence>
<dbReference type="SUPFAM" id="SSF55190">
    <property type="entry name" value="Arginyl-tRNA synthetase (ArgRS), N-terminal 'additional' domain"/>
    <property type="match status" value="1"/>
</dbReference>
<dbReference type="GO" id="GO:0006420">
    <property type="term" value="P:arginyl-tRNA aminoacylation"/>
    <property type="evidence" value="ECO:0007669"/>
    <property type="project" value="InterPro"/>
</dbReference>
<keyword evidence="5 10" id="KW-0067">ATP-binding</keyword>
<dbReference type="SMART" id="SM01016">
    <property type="entry name" value="Arg_tRNA_synt_N"/>
    <property type="match status" value="1"/>
</dbReference>
<dbReference type="AlphaFoldDB" id="A0A4P9YR42"/>
<keyword evidence="3 10" id="KW-0436">Ligase</keyword>
<evidence type="ECO:0000256" key="9">
    <source>
        <dbReference type="ARBA" id="ARBA00049339"/>
    </source>
</evidence>
<dbReference type="PANTHER" id="PTHR11956">
    <property type="entry name" value="ARGINYL-TRNA SYNTHETASE"/>
    <property type="match status" value="1"/>
</dbReference>
<evidence type="ECO:0000259" key="12">
    <source>
        <dbReference type="SMART" id="SM01016"/>
    </source>
</evidence>
<dbReference type="SUPFAM" id="SSF52374">
    <property type="entry name" value="Nucleotidylyl transferase"/>
    <property type="match status" value="1"/>
</dbReference>
<evidence type="ECO:0000256" key="5">
    <source>
        <dbReference type="ARBA" id="ARBA00022840"/>
    </source>
</evidence>
<dbReference type="Gene3D" id="3.30.1360.70">
    <property type="entry name" value="Arginyl tRNA synthetase N-terminal domain"/>
    <property type="match status" value="1"/>
</dbReference>
<dbReference type="EC" id="6.1.1.19" evidence="2"/>